<accession>A0A226EEK1</accession>
<dbReference type="GO" id="GO:0034715">
    <property type="term" value="C:pICln-Sm protein complex"/>
    <property type="evidence" value="ECO:0007669"/>
    <property type="project" value="InterPro"/>
</dbReference>
<evidence type="ECO:0000256" key="2">
    <source>
        <dbReference type="ARBA" id="ARBA00004496"/>
    </source>
</evidence>
<evidence type="ECO:0000256" key="3">
    <source>
        <dbReference type="ARBA" id="ARBA00007054"/>
    </source>
</evidence>
<feature type="compositionally biased region" description="Acidic residues" evidence="8">
    <location>
        <begin position="226"/>
        <end position="238"/>
    </location>
</feature>
<dbReference type="OMA" id="CIWSCEE"/>
<dbReference type="GO" id="GO:0000387">
    <property type="term" value="P:spliceosomal snRNP assembly"/>
    <property type="evidence" value="ECO:0007669"/>
    <property type="project" value="InterPro"/>
</dbReference>
<dbReference type="GO" id="GO:0006821">
    <property type="term" value="P:chloride transport"/>
    <property type="evidence" value="ECO:0007669"/>
    <property type="project" value="InterPro"/>
</dbReference>
<dbReference type="InterPro" id="IPR003521">
    <property type="entry name" value="ICln"/>
</dbReference>
<dbReference type="Pfam" id="PF03517">
    <property type="entry name" value="Voldacs"/>
    <property type="match status" value="1"/>
</dbReference>
<evidence type="ECO:0000313" key="10">
    <source>
        <dbReference type="Proteomes" id="UP000198287"/>
    </source>
</evidence>
<dbReference type="STRING" id="158441.A0A226EEK1"/>
<dbReference type="OrthoDB" id="19714at2759"/>
<evidence type="ECO:0000256" key="8">
    <source>
        <dbReference type="SAM" id="MobiDB-lite"/>
    </source>
</evidence>
<dbReference type="Gene3D" id="2.30.29.30">
    <property type="entry name" value="Pleckstrin-homology domain (PH domain)/Phosphotyrosine-binding domain (PTB)"/>
    <property type="match status" value="1"/>
</dbReference>
<dbReference type="InterPro" id="IPR039924">
    <property type="entry name" value="ICln/Lot5/Saf5"/>
</dbReference>
<comment type="subcellular location">
    <subcellularLocation>
        <location evidence="2">Cytoplasm</location>
    </subcellularLocation>
    <subcellularLocation>
        <location evidence="1">Nucleus</location>
    </subcellularLocation>
</comment>
<dbReference type="GO" id="GO:0006884">
    <property type="term" value="P:cell volume homeostasis"/>
    <property type="evidence" value="ECO:0007669"/>
    <property type="project" value="InterPro"/>
</dbReference>
<dbReference type="AlphaFoldDB" id="A0A226EEK1"/>
<gene>
    <name evidence="9" type="ORF">Fcan01_09416</name>
</gene>
<dbReference type="GO" id="GO:0005829">
    <property type="term" value="C:cytosol"/>
    <property type="evidence" value="ECO:0007669"/>
    <property type="project" value="InterPro"/>
</dbReference>
<dbReference type="EMBL" id="LNIX01000004">
    <property type="protein sequence ID" value="OXA55995.1"/>
    <property type="molecule type" value="Genomic_DNA"/>
</dbReference>
<proteinExistence type="inferred from homology"/>
<dbReference type="GO" id="GO:0045292">
    <property type="term" value="P:mRNA cis splicing, via spliceosome"/>
    <property type="evidence" value="ECO:0007669"/>
    <property type="project" value="TreeGrafter"/>
</dbReference>
<name>A0A226EEK1_FOLCA</name>
<dbReference type="InterPro" id="IPR011993">
    <property type="entry name" value="PH-like_dom_sf"/>
</dbReference>
<evidence type="ECO:0000256" key="4">
    <source>
        <dbReference type="ARBA" id="ARBA00015653"/>
    </source>
</evidence>
<dbReference type="GO" id="GO:0005681">
    <property type="term" value="C:spliceosomal complex"/>
    <property type="evidence" value="ECO:0007669"/>
    <property type="project" value="TreeGrafter"/>
</dbReference>
<dbReference type="Proteomes" id="UP000198287">
    <property type="component" value="Unassembled WGS sequence"/>
</dbReference>
<comment type="similarity">
    <text evidence="3">Belongs to the pICln (TC 1.A.47) family.</text>
</comment>
<evidence type="ECO:0000256" key="5">
    <source>
        <dbReference type="ARBA" id="ARBA00022490"/>
    </source>
</evidence>
<reference evidence="9 10" key="1">
    <citation type="submission" date="2015-12" db="EMBL/GenBank/DDBJ databases">
        <title>The genome of Folsomia candida.</title>
        <authorList>
            <person name="Faddeeva A."/>
            <person name="Derks M.F."/>
            <person name="Anvar Y."/>
            <person name="Smit S."/>
            <person name="Van Straalen N."/>
            <person name="Roelofs D."/>
        </authorList>
    </citation>
    <scope>NUCLEOTIDE SEQUENCE [LARGE SCALE GENOMIC DNA]</scope>
    <source>
        <strain evidence="9 10">VU population</strain>
        <tissue evidence="9">Whole body</tissue>
    </source>
</reference>
<evidence type="ECO:0000256" key="1">
    <source>
        <dbReference type="ARBA" id="ARBA00004123"/>
    </source>
</evidence>
<dbReference type="PRINTS" id="PR01348">
    <property type="entry name" value="ICLNCHANNEL"/>
</dbReference>
<dbReference type="GO" id="GO:0005886">
    <property type="term" value="C:plasma membrane"/>
    <property type="evidence" value="ECO:0007669"/>
    <property type="project" value="InterPro"/>
</dbReference>
<dbReference type="PANTHER" id="PTHR21399:SF0">
    <property type="entry name" value="METHYLOSOME SUBUNIT PICLN"/>
    <property type="match status" value="1"/>
</dbReference>
<protein>
    <recommendedName>
        <fullName evidence="4">Methylosome subunit pICln</fullName>
    </recommendedName>
</protein>
<keyword evidence="5" id="KW-0963">Cytoplasm</keyword>
<sequence length="238" mass="26180">MVIIRHLAVPLTGIRFQDANVEALLGDEILGKGTLYITEELIMWLKETGGEGFTIQYKKMTLHAISRDPNVHPRNCLYVMINGTLDANDAGEGPPSPTYDDGDEDDTTEVRFVPETSSRLDEMYKAVQDCTLLHPDASSDMSESEDDDIEEEDLVGGDASPPLLLGMGGGRIIHRRQEEQELQLGLGALQQHFGDRLIFEHRPGGSNGNAPSAPIQPTPEQLMEMYAEDEEEGDEAGN</sequence>
<organism evidence="9 10">
    <name type="scientific">Folsomia candida</name>
    <name type="common">Springtail</name>
    <dbReference type="NCBI Taxonomy" id="158441"/>
    <lineage>
        <taxon>Eukaryota</taxon>
        <taxon>Metazoa</taxon>
        <taxon>Ecdysozoa</taxon>
        <taxon>Arthropoda</taxon>
        <taxon>Hexapoda</taxon>
        <taxon>Collembola</taxon>
        <taxon>Entomobryomorpha</taxon>
        <taxon>Isotomoidea</taxon>
        <taxon>Isotomidae</taxon>
        <taxon>Proisotominae</taxon>
        <taxon>Folsomia</taxon>
    </lineage>
</organism>
<feature type="region of interest" description="Disordered" evidence="8">
    <location>
        <begin position="135"/>
        <end position="163"/>
    </location>
</feature>
<comment type="function">
    <text evidence="7">Involved in both the assembly of spliceosomal snRNPs and the methylation of Sm proteins. Chaperone that regulates the assembly of spliceosomal U1, U2, U4 and U5 small nuclear ribonucleoproteins (snRNPs), the building blocks of the spliceosome, and thereby plays an important role in the splicing of cellular pre-mRNAs. Most spliceosomal snRNPs contain a common set of Sm proteins SNRPB, SNRPD1, SNRPD2, SNRPD3, SNRPE, SNRPF and SNRPG that assemble in a heptameric protein ring on the Sm site of the small nuclear RNA to form the core snRNP (Sm core). In the cytosol, the Sm proteins SNRPD1, SNRPD2, SNRPE, SNRPF and SNRPG are trapped in an inactive 6S pICln-Sm complex by the chaperone CLNS1A that controls the assembly of the core snRNP. Dissociation by the SMN complex of CLNS1A from the trapped Sm proteins and their transfer to an SMN-Sm complex triggers the assembly of core snRNPs and their transport to the nucleus.</text>
</comment>
<keyword evidence="6" id="KW-0539">Nucleus</keyword>
<dbReference type="GO" id="GO:0034709">
    <property type="term" value="C:methylosome"/>
    <property type="evidence" value="ECO:0007669"/>
    <property type="project" value="InterPro"/>
</dbReference>
<evidence type="ECO:0000313" key="9">
    <source>
        <dbReference type="EMBL" id="OXA55995.1"/>
    </source>
</evidence>
<dbReference type="PANTHER" id="PTHR21399">
    <property type="entry name" value="CHLORIDE CONDUCTANCE REGULATORY PROTEIN ICLN"/>
    <property type="match status" value="1"/>
</dbReference>
<keyword evidence="10" id="KW-1185">Reference proteome</keyword>
<feature type="compositionally biased region" description="Acidic residues" evidence="8">
    <location>
        <begin position="142"/>
        <end position="155"/>
    </location>
</feature>
<evidence type="ECO:0000256" key="6">
    <source>
        <dbReference type="ARBA" id="ARBA00023242"/>
    </source>
</evidence>
<feature type="region of interest" description="Disordered" evidence="8">
    <location>
        <begin position="88"/>
        <end position="107"/>
    </location>
</feature>
<evidence type="ECO:0000256" key="7">
    <source>
        <dbReference type="ARBA" id="ARBA00045890"/>
    </source>
</evidence>
<feature type="region of interest" description="Disordered" evidence="8">
    <location>
        <begin position="199"/>
        <end position="238"/>
    </location>
</feature>
<comment type="caution">
    <text evidence="9">The sequence shown here is derived from an EMBL/GenBank/DDBJ whole genome shotgun (WGS) entry which is preliminary data.</text>
</comment>